<accession>A0A6H1ZTS2</accession>
<proteinExistence type="predicted"/>
<organism evidence="1">
    <name type="scientific">viral metagenome</name>
    <dbReference type="NCBI Taxonomy" id="1070528"/>
    <lineage>
        <taxon>unclassified sequences</taxon>
        <taxon>metagenomes</taxon>
        <taxon>organismal metagenomes</taxon>
    </lineage>
</organism>
<dbReference type="AlphaFoldDB" id="A0A6H1ZTS2"/>
<protein>
    <recommendedName>
        <fullName evidence="2">Tail protein</fullName>
    </recommendedName>
</protein>
<sequence>MIKFTVIVTPSFKKLAKKYGAMKIRPYLEELMLDCAQYLREALRQAYLRRFEPYTGALFSSIGYRRRGTSFNVGIFPRAGATSTEQAVSSYAPSVVFGWEGVALPKGVIINRLAAYIQARTGQPRAVAVRMAYAMARNMQRPHEGKNFFKDVVNLPARGGPEILKGLHRTNVEAKYRAMARRIERELKF</sequence>
<gene>
    <name evidence="1" type="ORF">TM448A01877_0011</name>
</gene>
<evidence type="ECO:0000313" key="1">
    <source>
        <dbReference type="EMBL" id="QJA50717.1"/>
    </source>
</evidence>
<name>A0A6H1ZTS2_9ZZZZ</name>
<evidence type="ECO:0008006" key="2">
    <source>
        <dbReference type="Google" id="ProtNLM"/>
    </source>
</evidence>
<dbReference type="EMBL" id="MT144213">
    <property type="protein sequence ID" value="QJA50717.1"/>
    <property type="molecule type" value="Genomic_DNA"/>
</dbReference>
<reference evidence="1" key="1">
    <citation type="submission" date="2020-03" db="EMBL/GenBank/DDBJ databases">
        <title>The deep terrestrial virosphere.</title>
        <authorList>
            <person name="Holmfeldt K."/>
            <person name="Nilsson E."/>
            <person name="Simone D."/>
            <person name="Lopez-Fernandez M."/>
            <person name="Wu X."/>
            <person name="de Brujin I."/>
            <person name="Lundin D."/>
            <person name="Andersson A."/>
            <person name="Bertilsson S."/>
            <person name="Dopson M."/>
        </authorList>
    </citation>
    <scope>NUCLEOTIDE SEQUENCE</scope>
    <source>
        <strain evidence="1">TM448A01877</strain>
    </source>
</reference>